<dbReference type="RefSeq" id="WP_115935285.1">
    <property type="nucleotide sequence ID" value="NZ_QRDW01000001.1"/>
</dbReference>
<dbReference type="GO" id="GO:0061928">
    <property type="term" value="F:glutathione specific gamma-glutamylcyclotransferase activity"/>
    <property type="evidence" value="ECO:0007669"/>
    <property type="project" value="UniProtKB-EC"/>
</dbReference>
<dbReference type="GO" id="GO:0006751">
    <property type="term" value="P:glutathione catabolic process"/>
    <property type="evidence" value="ECO:0007669"/>
    <property type="project" value="InterPro"/>
</dbReference>
<reference evidence="3 4" key="1">
    <citation type="submission" date="2018-07" db="EMBL/GenBank/DDBJ databases">
        <title>Genomic Encyclopedia of Type Strains, Phase III (KMG-III): the genomes of soil and plant-associated and newly described type strains.</title>
        <authorList>
            <person name="Whitman W."/>
        </authorList>
    </citation>
    <scope>NUCLEOTIDE SEQUENCE [LARGE SCALE GENOMIC DNA]</scope>
    <source>
        <strain evidence="3 4">CECT 8488</strain>
    </source>
</reference>
<organism evidence="3 4">
    <name type="scientific">Aestuariispira insulae</name>
    <dbReference type="NCBI Taxonomy" id="1461337"/>
    <lineage>
        <taxon>Bacteria</taxon>
        <taxon>Pseudomonadati</taxon>
        <taxon>Pseudomonadota</taxon>
        <taxon>Alphaproteobacteria</taxon>
        <taxon>Rhodospirillales</taxon>
        <taxon>Kiloniellaceae</taxon>
        <taxon>Aestuariispira</taxon>
    </lineage>
</organism>
<dbReference type="CDD" id="cd06661">
    <property type="entry name" value="GGCT_like"/>
    <property type="match status" value="1"/>
</dbReference>
<dbReference type="PANTHER" id="PTHR12192:SF2">
    <property type="entry name" value="GLUTATHIONE-SPECIFIC GAMMA-GLUTAMYLCYCLOTRANSFERASE 2"/>
    <property type="match status" value="1"/>
</dbReference>
<proteinExistence type="predicted"/>
<keyword evidence="2" id="KW-0456">Lyase</keyword>
<dbReference type="EC" id="4.3.2.7" evidence="1"/>
<dbReference type="OrthoDB" id="9795692at2"/>
<evidence type="ECO:0000256" key="1">
    <source>
        <dbReference type="ARBA" id="ARBA00012344"/>
    </source>
</evidence>
<evidence type="ECO:0000313" key="4">
    <source>
        <dbReference type="Proteomes" id="UP000256845"/>
    </source>
</evidence>
<dbReference type="PANTHER" id="PTHR12192">
    <property type="entry name" value="CATION TRANSPORT PROTEIN CHAC-RELATED"/>
    <property type="match status" value="1"/>
</dbReference>
<dbReference type="SUPFAM" id="SSF110857">
    <property type="entry name" value="Gamma-glutamyl cyclotransferase-like"/>
    <property type="match status" value="1"/>
</dbReference>
<dbReference type="Pfam" id="PF04752">
    <property type="entry name" value="ChaC"/>
    <property type="match status" value="1"/>
</dbReference>
<dbReference type="AlphaFoldDB" id="A0A3D9HXI5"/>
<dbReference type="Gene3D" id="3.10.490.10">
    <property type="entry name" value="Gamma-glutamyl cyclotransferase-like"/>
    <property type="match status" value="1"/>
</dbReference>
<dbReference type="EMBL" id="QRDW01000001">
    <property type="protein sequence ID" value="RED54217.1"/>
    <property type="molecule type" value="Genomic_DNA"/>
</dbReference>
<sequence>MSVLNRDSIKNGFVQKIAEEGERLGLVKRLSVEERVASREATLARKPDHVRDIWVFAYGSLMWNPAFHHVDSCRAKLFGYHRAFCLKAVIGRGTMDYPGLLLGLEHGGSCLGLALKVDPENVEEELDVVWSREMVTGAYRPAWVTLASDKGPLTALTFLMNRDYERYVRGLGEAETARLIATAEGPLGKCSDYLEQTVIALDQLGIADGPMHRLWERVENLQKKSGGGTAHV</sequence>
<evidence type="ECO:0000256" key="2">
    <source>
        <dbReference type="ARBA" id="ARBA00023239"/>
    </source>
</evidence>
<dbReference type="Proteomes" id="UP000256845">
    <property type="component" value="Unassembled WGS sequence"/>
</dbReference>
<dbReference type="InterPro" id="IPR013024">
    <property type="entry name" value="GGCT-like"/>
</dbReference>
<evidence type="ECO:0000313" key="3">
    <source>
        <dbReference type="EMBL" id="RED54217.1"/>
    </source>
</evidence>
<dbReference type="GO" id="GO:0005737">
    <property type="term" value="C:cytoplasm"/>
    <property type="evidence" value="ECO:0007669"/>
    <property type="project" value="TreeGrafter"/>
</dbReference>
<accession>A0A3D9HXI5</accession>
<dbReference type="InterPro" id="IPR036568">
    <property type="entry name" value="GGCT-like_sf"/>
</dbReference>
<comment type="caution">
    <text evidence="3">The sequence shown here is derived from an EMBL/GenBank/DDBJ whole genome shotgun (WGS) entry which is preliminary data.</text>
</comment>
<keyword evidence="4" id="KW-1185">Reference proteome</keyword>
<protein>
    <recommendedName>
        <fullName evidence="1">glutathione-specific gamma-glutamylcyclotransferase</fullName>
        <ecNumber evidence="1">4.3.2.7</ecNumber>
    </recommendedName>
</protein>
<dbReference type="InterPro" id="IPR006840">
    <property type="entry name" value="ChaC"/>
</dbReference>
<name>A0A3D9HXI5_9PROT</name>
<gene>
    <name evidence="3" type="ORF">DFP90_1011020</name>
</gene>